<evidence type="ECO:0000313" key="1">
    <source>
        <dbReference type="EMBL" id="KAH7912006.1"/>
    </source>
</evidence>
<evidence type="ECO:0000313" key="2">
    <source>
        <dbReference type="Proteomes" id="UP000790377"/>
    </source>
</evidence>
<name>A0ACB8AEP2_9AGAM</name>
<feature type="non-terminal residue" evidence="1">
    <location>
        <position position="1"/>
    </location>
</feature>
<gene>
    <name evidence="1" type="ORF">BJ138DRAFT_1005367</name>
</gene>
<dbReference type="Proteomes" id="UP000790377">
    <property type="component" value="Unassembled WGS sequence"/>
</dbReference>
<reference evidence="1" key="1">
    <citation type="journal article" date="2021" name="New Phytol.">
        <title>Evolutionary innovations through gain and loss of genes in the ectomycorrhizal Boletales.</title>
        <authorList>
            <person name="Wu G."/>
            <person name="Miyauchi S."/>
            <person name="Morin E."/>
            <person name="Kuo A."/>
            <person name="Drula E."/>
            <person name="Varga T."/>
            <person name="Kohler A."/>
            <person name="Feng B."/>
            <person name="Cao Y."/>
            <person name="Lipzen A."/>
            <person name="Daum C."/>
            <person name="Hundley H."/>
            <person name="Pangilinan J."/>
            <person name="Johnson J."/>
            <person name="Barry K."/>
            <person name="LaButti K."/>
            <person name="Ng V."/>
            <person name="Ahrendt S."/>
            <person name="Min B."/>
            <person name="Choi I.G."/>
            <person name="Park H."/>
            <person name="Plett J.M."/>
            <person name="Magnuson J."/>
            <person name="Spatafora J.W."/>
            <person name="Nagy L.G."/>
            <person name="Henrissat B."/>
            <person name="Grigoriev I.V."/>
            <person name="Yang Z.L."/>
            <person name="Xu J."/>
            <person name="Martin F.M."/>
        </authorList>
    </citation>
    <scope>NUCLEOTIDE SEQUENCE</scope>
    <source>
        <strain evidence="1">ATCC 28755</strain>
    </source>
</reference>
<keyword evidence="2" id="KW-1185">Reference proteome</keyword>
<sequence>RTRAHAHQWKEEIHLLKEEMQQVLAYFNWQAEWWDEQGSRRANLLPALAEGLRAYTARQAFIRRDMANHFEKLWSPL</sequence>
<protein>
    <submittedName>
        <fullName evidence="1">Uncharacterized protein</fullName>
    </submittedName>
</protein>
<comment type="caution">
    <text evidence="1">The sequence shown here is derived from an EMBL/GenBank/DDBJ whole genome shotgun (WGS) entry which is preliminary data.</text>
</comment>
<organism evidence="1 2">
    <name type="scientific">Hygrophoropsis aurantiaca</name>
    <dbReference type="NCBI Taxonomy" id="72124"/>
    <lineage>
        <taxon>Eukaryota</taxon>
        <taxon>Fungi</taxon>
        <taxon>Dikarya</taxon>
        <taxon>Basidiomycota</taxon>
        <taxon>Agaricomycotina</taxon>
        <taxon>Agaricomycetes</taxon>
        <taxon>Agaricomycetidae</taxon>
        <taxon>Boletales</taxon>
        <taxon>Coniophorineae</taxon>
        <taxon>Hygrophoropsidaceae</taxon>
        <taxon>Hygrophoropsis</taxon>
    </lineage>
</organism>
<dbReference type="EMBL" id="MU267661">
    <property type="protein sequence ID" value="KAH7912006.1"/>
    <property type="molecule type" value="Genomic_DNA"/>
</dbReference>
<accession>A0ACB8AEP2</accession>
<proteinExistence type="predicted"/>